<organism evidence="9">
    <name type="scientific">Proteinivorax hydrogeniformans</name>
    <dbReference type="NCBI Taxonomy" id="1826727"/>
    <lineage>
        <taxon>Bacteria</taxon>
        <taxon>Bacillati</taxon>
        <taxon>Bacillota</taxon>
        <taxon>Clostridia</taxon>
        <taxon>Eubacteriales</taxon>
        <taxon>Proteinivoracaceae</taxon>
        <taxon>Proteinivorax</taxon>
    </lineage>
</organism>
<protein>
    <recommendedName>
        <fullName evidence="1">Acylphosphatase</fullName>
    </recommendedName>
    <alternativeName>
        <fullName evidence="3">Acylphosphate phosphohydrolase</fullName>
    </alternativeName>
</protein>
<dbReference type="GO" id="GO:0005524">
    <property type="term" value="F:ATP binding"/>
    <property type="evidence" value="ECO:0007669"/>
    <property type="project" value="UniProtKB-UniRule"/>
</dbReference>
<dbReference type="RefSeq" id="WP_353894461.1">
    <property type="nucleotide sequence ID" value="NZ_CP159485.1"/>
</dbReference>
<evidence type="ECO:0000256" key="3">
    <source>
        <dbReference type="ARBA" id="ARBA00032904"/>
    </source>
</evidence>
<dbReference type="PROSITE" id="PS50975">
    <property type="entry name" value="ATP_GRASP"/>
    <property type="match status" value="1"/>
</dbReference>
<keyword evidence="4" id="KW-0067">ATP-binding</keyword>
<evidence type="ECO:0000256" key="6">
    <source>
        <dbReference type="RuleBase" id="RU004168"/>
    </source>
</evidence>
<name>A0AAU8HWZ9_9FIRM</name>
<dbReference type="PROSITE" id="PS51160">
    <property type="entry name" value="ACYLPHOSPHATASE_3"/>
    <property type="match status" value="1"/>
</dbReference>
<dbReference type="SUPFAM" id="SSF54975">
    <property type="entry name" value="Acylphosphatase/BLUF domain-like"/>
    <property type="match status" value="1"/>
</dbReference>
<feature type="domain" description="ATP-grasp" evidence="7">
    <location>
        <begin position="233"/>
        <end position="485"/>
    </location>
</feature>
<reference evidence="9" key="2">
    <citation type="submission" date="2024-06" db="EMBL/GenBank/DDBJ databases">
        <authorList>
            <person name="Petrova K.O."/>
            <person name="Toshchakov S.V."/>
            <person name="Boltjanskaja Y.V."/>
            <person name="Kevbrin V.V."/>
        </authorList>
    </citation>
    <scope>NUCLEOTIDE SEQUENCE</scope>
    <source>
        <strain evidence="9">Z-710</strain>
    </source>
</reference>
<comment type="similarity">
    <text evidence="6">Belongs to the acylphosphatase family.</text>
</comment>
<sequence>MANKIKKVAKIHYYKTLCNVLAPNGKGLNPYADSPLKRKITRIVPGRKKSAVKLLIKGELKGSNYKKWLWRKARLSGLDCLVVKRNVQTIEATIIGSPAKLEELIRTAWAGPKKAKVFKVHEKWFNKPILLCKNSSDSQDVIQWSKETADLYKDILNYIGVTNQEPNEFNVEKVIDNPGEVQRVASNKNLFTIRSYSNVYAVSPNSAIGFQGSQSSKVSTTFRAIDLHKHLAKEVLSNGGLPVPEGEVFTSLDKAKEYLTSCNYPVVVKPVDGLKGRGITVDVRSVDELETAWNYAKKYNNQIILEKLVHGVDVRVLLSGYKVYAVLLRVPANVVGDGQKNIEDLIDEKNQQRLKNPRLSQAPIIPDAYTENFLIKQGYSLESIPPKGEIVFLHLKANISTGADSVTVTEHFHPDLKKLAEEAAKTFEVEDFCGIDLLVQRFDLPRHLQECSIIEVNTRANIYNVKYPLFGNPVDMTEKFISHLFPEQIKDNCYPLVTRKVVLNGLIEADFLDYISEHAKKLEVKGSFKLVDNSVQAIISGRKNKIYSLLDYLWEIKSLNGTLIDGIQVDECNQNVKKSVLVDREDSVNNPANSNGDLSTGDLKLECAPYNNYTNESNHYTDDLNTALFLEEFRKKGYTPQLVYPGLIKINKEQHVGITATRHSSIFCDQVCNGVYFAKKILAINGLPVSRGVKFKTGELENAVEYFNKKNRSLILTDLNPLGVKRNKIEDIKTLQKLWKKARKKGTKHLLLEEYVEGYNLRIAVVAGKAVFAQLVNPISVYGDGKTLLFELIDKKVSLLSQNPAYSTKIDLNKTRKNVANRGYNLDDILPKKERVYLENKHDFDLLGETHNIDEIVDTDFKQKAVEAVAAIPGLQFAVVNMVVPYPNQPANKQKWVINNIDTSPNVDQFHYPLKGEVFNLTKKVISDICLPNAKWLNGKGGVKNENQTS</sequence>
<keyword evidence="2" id="KW-0436">Ligase</keyword>
<proteinExistence type="inferred from homology"/>
<dbReference type="GO" id="GO:0018169">
    <property type="term" value="F:ribosomal S6-glutamic acid ligase activity"/>
    <property type="evidence" value="ECO:0007669"/>
    <property type="project" value="TreeGrafter"/>
</dbReference>
<evidence type="ECO:0000256" key="1">
    <source>
        <dbReference type="ARBA" id="ARBA00015991"/>
    </source>
</evidence>
<dbReference type="Gene3D" id="3.30.70.100">
    <property type="match status" value="1"/>
</dbReference>
<dbReference type="Pfam" id="PF07478">
    <property type="entry name" value="Dala_Dala_lig_C"/>
    <property type="match status" value="1"/>
</dbReference>
<evidence type="ECO:0000256" key="4">
    <source>
        <dbReference type="PROSITE-ProRule" id="PRU00409"/>
    </source>
</evidence>
<dbReference type="GO" id="GO:0009432">
    <property type="term" value="P:SOS response"/>
    <property type="evidence" value="ECO:0007669"/>
    <property type="project" value="TreeGrafter"/>
</dbReference>
<dbReference type="InterPro" id="IPR011095">
    <property type="entry name" value="Dala_Dala_lig_C"/>
</dbReference>
<evidence type="ECO:0000256" key="5">
    <source>
        <dbReference type="PROSITE-ProRule" id="PRU00520"/>
    </source>
</evidence>
<dbReference type="InterPro" id="IPR036046">
    <property type="entry name" value="Acylphosphatase-like_dom_sf"/>
</dbReference>
<evidence type="ECO:0000259" key="8">
    <source>
        <dbReference type="PROSITE" id="PS51160"/>
    </source>
</evidence>
<accession>A0AAU8HWZ9</accession>
<dbReference type="InterPro" id="IPR011761">
    <property type="entry name" value="ATP-grasp"/>
</dbReference>
<dbReference type="EMBL" id="CP159485">
    <property type="protein sequence ID" value="XCI29914.1"/>
    <property type="molecule type" value="Genomic_DNA"/>
</dbReference>
<dbReference type="Gene3D" id="3.30.1490.20">
    <property type="entry name" value="ATP-grasp fold, A domain"/>
    <property type="match status" value="1"/>
</dbReference>
<dbReference type="InterPro" id="IPR013815">
    <property type="entry name" value="ATP_grasp_subdomain_1"/>
</dbReference>
<dbReference type="GO" id="GO:0016787">
    <property type="term" value="F:hydrolase activity"/>
    <property type="evidence" value="ECO:0007669"/>
    <property type="project" value="UniProtKB-KW"/>
</dbReference>
<keyword evidence="9" id="KW-0378">Hydrolase</keyword>
<evidence type="ECO:0000259" key="7">
    <source>
        <dbReference type="PROSITE" id="PS50975"/>
    </source>
</evidence>
<evidence type="ECO:0000313" key="9">
    <source>
        <dbReference type="EMBL" id="XCI29914.1"/>
    </source>
</evidence>
<reference evidence="9" key="1">
    <citation type="journal article" date="2018" name="Antonie Van Leeuwenhoek">
        <title>Proteinivorax hydrogeniformans sp. nov., an anaerobic, haloalkaliphilic bacterium fermenting proteinaceous compounds with high hydrogen production.</title>
        <authorList>
            <person name="Boltyanskaya Y."/>
            <person name="Detkova E."/>
            <person name="Pimenov N."/>
            <person name="Kevbrin V."/>
        </authorList>
    </citation>
    <scope>NUCLEOTIDE SEQUENCE</scope>
    <source>
        <strain evidence="9">Z-710</strain>
    </source>
</reference>
<dbReference type="InterPro" id="IPR001792">
    <property type="entry name" value="Acylphosphatase-like_dom"/>
</dbReference>
<dbReference type="PANTHER" id="PTHR21621:SF0">
    <property type="entry name" value="BETA-CITRYLGLUTAMATE SYNTHASE B-RELATED"/>
    <property type="match status" value="1"/>
</dbReference>
<gene>
    <name evidence="9" type="ORF">PRVXH_001266</name>
</gene>
<dbReference type="Gene3D" id="3.30.470.20">
    <property type="entry name" value="ATP-grasp fold, B domain"/>
    <property type="match status" value="1"/>
</dbReference>
<dbReference type="PANTHER" id="PTHR21621">
    <property type="entry name" value="RIBOSOMAL PROTEIN S6 MODIFICATION PROTEIN"/>
    <property type="match status" value="1"/>
</dbReference>
<dbReference type="SUPFAM" id="SSF56059">
    <property type="entry name" value="Glutathione synthetase ATP-binding domain-like"/>
    <property type="match status" value="2"/>
</dbReference>
<dbReference type="GO" id="GO:0046872">
    <property type="term" value="F:metal ion binding"/>
    <property type="evidence" value="ECO:0007669"/>
    <property type="project" value="InterPro"/>
</dbReference>
<dbReference type="GO" id="GO:0005737">
    <property type="term" value="C:cytoplasm"/>
    <property type="evidence" value="ECO:0007669"/>
    <property type="project" value="TreeGrafter"/>
</dbReference>
<dbReference type="Pfam" id="PF00708">
    <property type="entry name" value="Acylphosphatase"/>
    <property type="match status" value="1"/>
</dbReference>
<feature type="domain" description="Acylphosphatase-like" evidence="8">
    <location>
        <begin position="51"/>
        <end position="143"/>
    </location>
</feature>
<keyword evidence="4" id="KW-0547">Nucleotide-binding</keyword>
<comment type="caution">
    <text evidence="5">Lacks conserved residue(s) required for the propagation of feature annotation.</text>
</comment>
<dbReference type="GO" id="GO:0008716">
    <property type="term" value="F:D-alanine-D-alanine ligase activity"/>
    <property type="evidence" value="ECO:0007669"/>
    <property type="project" value="InterPro"/>
</dbReference>
<evidence type="ECO:0000256" key="2">
    <source>
        <dbReference type="ARBA" id="ARBA00022598"/>
    </source>
</evidence>
<dbReference type="AlphaFoldDB" id="A0AAU8HWZ9"/>